<sequence>MRGLLMMAARRTALACMTGLSFVTASLGGLQAVNAADVADTTGVSGAKEDVMGLFVLHSPTWRAEADVMKRMQEEEQCQIRRQGRIEGARGAMSIQGLDRFSFFECARRPAAARHASWAQFQKDLKSDGALAVAGTYHRYQKDTPDVDTSNSRKYVLKISRLKGGKDDEFWADHTDFMDTALERPHAFTYKAAIRVDWAAGMPAPELFEVFYYDNDAQQELFLENNLDIRQRSATFNAKHMAEYVYMAARVETKEGTDKSPPGGNSPQDSSVGDDDASAFFAQYLDAYNAYDPVRASQNYNDTVTVIGKTVSQLSRDGMASLLGRFLGQLKDQGVKRFAWSHQGLQMLNDTTAIASNVAARYLADGTVFNTASATFVAVKTDAGWKISVLILHPSDAILPLGR</sequence>
<dbReference type="Gene3D" id="3.10.450.50">
    <property type="match status" value="1"/>
</dbReference>
<proteinExistence type="predicted"/>
<feature type="chain" id="PRO_5037732450" description="SnoaL-like domain-containing protein" evidence="2">
    <location>
        <begin position="36"/>
        <end position="403"/>
    </location>
</feature>
<reference evidence="3" key="2">
    <citation type="submission" date="2020-09" db="EMBL/GenBank/DDBJ databases">
        <authorList>
            <person name="Sun Q."/>
            <person name="Kim S."/>
        </authorList>
    </citation>
    <scope>NUCLEOTIDE SEQUENCE</scope>
    <source>
        <strain evidence="3">KCTC 42590</strain>
    </source>
</reference>
<evidence type="ECO:0000313" key="4">
    <source>
        <dbReference type="Proteomes" id="UP000630923"/>
    </source>
</evidence>
<keyword evidence="4" id="KW-1185">Reference proteome</keyword>
<dbReference type="RefSeq" id="WP_191250885.1">
    <property type="nucleotide sequence ID" value="NZ_BNCI01000001.1"/>
</dbReference>
<protein>
    <recommendedName>
        <fullName evidence="5">SnoaL-like domain-containing protein</fullName>
    </recommendedName>
</protein>
<dbReference type="AlphaFoldDB" id="A0A919ANX9"/>
<feature type="signal peptide" evidence="2">
    <location>
        <begin position="1"/>
        <end position="35"/>
    </location>
</feature>
<dbReference type="SUPFAM" id="SSF54427">
    <property type="entry name" value="NTF2-like"/>
    <property type="match status" value="1"/>
</dbReference>
<evidence type="ECO:0000256" key="1">
    <source>
        <dbReference type="SAM" id="MobiDB-lite"/>
    </source>
</evidence>
<name>A0A919ANX9_9PROT</name>
<evidence type="ECO:0008006" key="5">
    <source>
        <dbReference type="Google" id="ProtNLM"/>
    </source>
</evidence>
<reference evidence="3" key="1">
    <citation type="journal article" date="2014" name="Int. J. Syst. Evol. Microbiol.">
        <title>Complete genome sequence of Corynebacterium casei LMG S-19264T (=DSM 44701T), isolated from a smear-ripened cheese.</title>
        <authorList>
            <consortium name="US DOE Joint Genome Institute (JGI-PGF)"/>
            <person name="Walter F."/>
            <person name="Albersmeier A."/>
            <person name="Kalinowski J."/>
            <person name="Ruckert C."/>
        </authorList>
    </citation>
    <scope>NUCLEOTIDE SEQUENCE</scope>
    <source>
        <strain evidence="3">KCTC 42590</strain>
    </source>
</reference>
<feature type="region of interest" description="Disordered" evidence="1">
    <location>
        <begin position="253"/>
        <end position="273"/>
    </location>
</feature>
<keyword evidence="2" id="KW-0732">Signal</keyword>
<organism evidence="3 4">
    <name type="scientific">Kordiimonas sediminis</name>
    <dbReference type="NCBI Taxonomy" id="1735581"/>
    <lineage>
        <taxon>Bacteria</taxon>
        <taxon>Pseudomonadati</taxon>
        <taxon>Pseudomonadota</taxon>
        <taxon>Alphaproteobacteria</taxon>
        <taxon>Kordiimonadales</taxon>
        <taxon>Kordiimonadaceae</taxon>
        <taxon>Kordiimonas</taxon>
    </lineage>
</organism>
<accession>A0A919ANX9</accession>
<dbReference type="Proteomes" id="UP000630923">
    <property type="component" value="Unassembled WGS sequence"/>
</dbReference>
<gene>
    <name evidence="3" type="ORF">GCM10017044_12230</name>
</gene>
<evidence type="ECO:0000313" key="3">
    <source>
        <dbReference type="EMBL" id="GHF19227.1"/>
    </source>
</evidence>
<evidence type="ECO:0000256" key="2">
    <source>
        <dbReference type="SAM" id="SignalP"/>
    </source>
</evidence>
<dbReference type="EMBL" id="BNCI01000001">
    <property type="protein sequence ID" value="GHF19227.1"/>
    <property type="molecule type" value="Genomic_DNA"/>
</dbReference>
<comment type="caution">
    <text evidence="3">The sequence shown here is derived from an EMBL/GenBank/DDBJ whole genome shotgun (WGS) entry which is preliminary data.</text>
</comment>
<dbReference type="InterPro" id="IPR032710">
    <property type="entry name" value="NTF2-like_dom_sf"/>
</dbReference>